<reference evidence="2 3" key="1">
    <citation type="submission" date="2020-08" db="EMBL/GenBank/DDBJ databases">
        <title>Plant Genome Project.</title>
        <authorList>
            <person name="Zhang R.-G."/>
        </authorList>
    </citation>
    <scope>NUCLEOTIDE SEQUENCE [LARGE SCALE GENOMIC DNA]</scope>
    <source>
        <tissue evidence="2">Rhizome</tissue>
    </source>
</reference>
<feature type="region of interest" description="Disordered" evidence="1">
    <location>
        <begin position="1"/>
        <end position="27"/>
    </location>
</feature>
<comment type="caution">
    <text evidence="2">The sequence shown here is derived from an EMBL/GenBank/DDBJ whole genome shotgun (WGS) entry which is preliminary data.</text>
</comment>
<organism evidence="2 3">
    <name type="scientific">Zingiber officinale</name>
    <name type="common">Ginger</name>
    <name type="synonym">Amomum zingiber</name>
    <dbReference type="NCBI Taxonomy" id="94328"/>
    <lineage>
        <taxon>Eukaryota</taxon>
        <taxon>Viridiplantae</taxon>
        <taxon>Streptophyta</taxon>
        <taxon>Embryophyta</taxon>
        <taxon>Tracheophyta</taxon>
        <taxon>Spermatophyta</taxon>
        <taxon>Magnoliopsida</taxon>
        <taxon>Liliopsida</taxon>
        <taxon>Zingiberales</taxon>
        <taxon>Zingiberaceae</taxon>
        <taxon>Zingiber</taxon>
    </lineage>
</organism>
<dbReference type="OrthoDB" id="1910345at2759"/>
<evidence type="ECO:0000256" key="1">
    <source>
        <dbReference type="SAM" id="MobiDB-lite"/>
    </source>
</evidence>
<keyword evidence="3" id="KW-1185">Reference proteome</keyword>
<dbReference type="Proteomes" id="UP000734854">
    <property type="component" value="Unassembled WGS sequence"/>
</dbReference>
<name>A0A8J5KZ84_ZINOF</name>
<feature type="compositionally biased region" description="Polar residues" evidence="1">
    <location>
        <begin position="1"/>
        <end position="13"/>
    </location>
</feature>
<dbReference type="EMBL" id="JACMSC010000012">
    <property type="protein sequence ID" value="KAG6498447.1"/>
    <property type="molecule type" value="Genomic_DNA"/>
</dbReference>
<feature type="region of interest" description="Disordered" evidence="1">
    <location>
        <begin position="70"/>
        <end position="90"/>
    </location>
</feature>
<proteinExistence type="predicted"/>
<protein>
    <submittedName>
        <fullName evidence="2">Uncharacterized protein</fullName>
    </submittedName>
</protein>
<dbReference type="AlphaFoldDB" id="A0A8J5KZ84"/>
<evidence type="ECO:0000313" key="2">
    <source>
        <dbReference type="EMBL" id="KAG6498447.1"/>
    </source>
</evidence>
<sequence>MANCSNPTTSMSSGLGGGDGDEREEERAIAWSVFDSVKGFPSSSPEALMADIDAAIAAFEYARATSAAVRLPVSSSSSEGEADRDRPAEAAPIYDRQVADEAYKAACASLAAGKVDDAIQSLHVALSKCPPDKTSALAKLRSLLDIASSQHQKQRR</sequence>
<accession>A0A8J5KZ84</accession>
<evidence type="ECO:0000313" key="3">
    <source>
        <dbReference type="Proteomes" id="UP000734854"/>
    </source>
</evidence>
<gene>
    <name evidence="2" type="ORF">ZIOFF_046361</name>
</gene>